<accession>A0A1F5Z7T2</accession>
<dbReference type="STRING" id="1798373.A2154_04685"/>
<sequence>MNNAELDHGLPKSYLESADDKDALQSLYGIFAMCVLEELRINQPDMPADILTVADNWFQLVETRDYPESDMEQEMARRGFTYFGDNWPVMERQESMTMRYLLRALGEGVTANTLDDRILDKVAILDRSTIAYPIFGDEELNIIAETSWGRIVRISGFNTLIYHITGGFSRKINQNLFGNQADDDVSGSILWNEI</sequence>
<gene>
    <name evidence="1" type="ORF">A2154_04685</name>
</gene>
<dbReference type="Proteomes" id="UP000176854">
    <property type="component" value="Unassembled WGS sequence"/>
</dbReference>
<proteinExistence type="predicted"/>
<comment type="caution">
    <text evidence="1">The sequence shown here is derived from an EMBL/GenBank/DDBJ whole genome shotgun (WGS) entry which is preliminary data.</text>
</comment>
<name>A0A1F5Z7T2_9BACT</name>
<evidence type="ECO:0000313" key="2">
    <source>
        <dbReference type="Proteomes" id="UP000176854"/>
    </source>
</evidence>
<reference evidence="1 2" key="1">
    <citation type="journal article" date="2016" name="Nat. Commun.">
        <title>Thousands of microbial genomes shed light on interconnected biogeochemical processes in an aquifer system.</title>
        <authorList>
            <person name="Anantharaman K."/>
            <person name="Brown C.T."/>
            <person name="Hug L.A."/>
            <person name="Sharon I."/>
            <person name="Castelle C.J."/>
            <person name="Probst A.J."/>
            <person name="Thomas B.C."/>
            <person name="Singh A."/>
            <person name="Wilkins M.J."/>
            <person name="Karaoz U."/>
            <person name="Brodie E.L."/>
            <person name="Williams K.H."/>
            <person name="Hubbard S.S."/>
            <person name="Banfield J.F."/>
        </authorList>
    </citation>
    <scope>NUCLEOTIDE SEQUENCE [LARGE SCALE GENOMIC DNA]</scope>
</reference>
<dbReference type="AlphaFoldDB" id="A0A1F5Z7T2"/>
<protein>
    <submittedName>
        <fullName evidence="1">Uncharacterized protein</fullName>
    </submittedName>
</protein>
<evidence type="ECO:0000313" key="1">
    <source>
        <dbReference type="EMBL" id="OGG08443.1"/>
    </source>
</evidence>
<dbReference type="EMBL" id="MFJC01000066">
    <property type="protein sequence ID" value="OGG08443.1"/>
    <property type="molecule type" value="Genomic_DNA"/>
</dbReference>
<organism evidence="1 2">
    <name type="scientific">Candidatus Gottesmanbacteria bacterium RBG_16_43_7</name>
    <dbReference type="NCBI Taxonomy" id="1798373"/>
    <lineage>
        <taxon>Bacteria</taxon>
        <taxon>Candidatus Gottesmaniibacteriota</taxon>
    </lineage>
</organism>